<dbReference type="Proteomes" id="UP000217289">
    <property type="component" value="Chromosome"/>
</dbReference>
<organism evidence="1 2">
    <name type="scientific">Melittangium boletus DSM 14713</name>
    <dbReference type="NCBI Taxonomy" id="1294270"/>
    <lineage>
        <taxon>Bacteria</taxon>
        <taxon>Pseudomonadati</taxon>
        <taxon>Myxococcota</taxon>
        <taxon>Myxococcia</taxon>
        <taxon>Myxococcales</taxon>
        <taxon>Cystobacterineae</taxon>
        <taxon>Archangiaceae</taxon>
        <taxon>Melittangium</taxon>
    </lineage>
</organism>
<dbReference type="InterPro" id="IPR037181">
    <property type="entry name" value="SUFU_N"/>
</dbReference>
<dbReference type="SUPFAM" id="SSF103359">
    <property type="entry name" value="Suppressor of Fused, N-terminal domain"/>
    <property type="match status" value="1"/>
</dbReference>
<reference evidence="1 2" key="1">
    <citation type="submission" date="2017-06" db="EMBL/GenBank/DDBJ databases">
        <authorList>
            <person name="Kim H.J."/>
            <person name="Triplett B.A."/>
        </authorList>
    </citation>
    <scope>NUCLEOTIDE SEQUENCE [LARGE SCALE GENOMIC DNA]</scope>
    <source>
        <strain evidence="1 2">DSM 14713</strain>
    </source>
</reference>
<evidence type="ECO:0000313" key="1">
    <source>
        <dbReference type="EMBL" id="ATB33490.1"/>
    </source>
</evidence>
<dbReference type="AlphaFoldDB" id="A0A250IQH7"/>
<accession>A0A250IQH7</accession>
<sequence length="185" mass="20583">MAICDTWPAYRQDWCVIHRDAGYTLLVTDGLSNPFISRMEPSVGFGLEFALETDQPLKAVGESWPFMILERVANEAVTHERVREGAKMGLFSLAVSGKGLPKSLVNEDGQVGVLLGVESRTLPRQFSTPFGEVRLVTIKALLPTEWEYVLKVGHQPHGPSGFRRLVRAQYLALPELIHDIDTRPG</sequence>
<dbReference type="EMBL" id="CP022163">
    <property type="protein sequence ID" value="ATB33490.1"/>
    <property type="molecule type" value="Genomic_DNA"/>
</dbReference>
<protein>
    <recommendedName>
        <fullName evidence="3">Suppressor of fused-like domain-containing protein</fullName>
    </recommendedName>
</protein>
<gene>
    <name evidence="1" type="ORF">MEBOL_006988</name>
</gene>
<name>A0A250IQH7_9BACT</name>
<proteinExistence type="predicted"/>
<evidence type="ECO:0000313" key="2">
    <source>
        <dbReference type="Proteomes" id="UP000217289"/>
    </source>
</evidence>
<evidence type="ECO:0008006" key="3">
    <source>
        <dbReference type="Google" id="ProtNLM"/>
    </source>
</evidence>
<keyword evidence="2" id="KW-1185">Reference proteome</keyword>
<dbReference type="KEGG" id="mbd:MEBOL_006988"/>